<keyword evidence="5" id="KW-0677">Repeat</keyword>
<dbReference type="Proteomes" id="UP000585474">
    <property type="component" value="Unassembled WGS sequence"/>
</dbReference>
<evidence type="ECO:0000256" key="8">
    <source>
        <dbReference type="PROSITE-ProRule" id="PRU00282"/>
    </source>
</evidence>
<keyword evidence="3 9" id="KW-0813">Transport</keyword>
<dbReference type="InterPro" id="IPR023395">
    <property type="entry name" value="MCP_dom_sf"/>
</dbReference>
<keyword evidence="6" id="KW-1133">Transmembrane helix</keyword>
<evidence type="ECO:0000256" key="6">
    <source>
        <dbReference type="ARBA" id="ARBA00022989"/>
    </source>
</evidence>
<evidence type="ECO:0000256" key="3">
    <source>
        <dbReference type="ARBA" id="ARBA00022448"/>
    </source>
</evidence>
<dbReference type="GO" id="GO:0016020">
    <property type="term" value="C:membrane"/>
    <property type="evidence" value="ECO:0007669"/>
    <property type="project" value="UniProtKB-SubCell"/>
</dbReference>
<dbReference type="SUPFAM" id="SSF103506">
    <property type="entry name" value="Mitochondrial carrier"/>
    <property type="match status" value="1"/>
</dbReference>
<dbReference type="Pfam" id="PF00153">
    <property type="entry name" value="Mito_carr"/>
    <property type="match status" value="2"/>
</dbReference>
<keyword evidence="11" id="KW-1185">Reference proteome</keyword>
<comment type="similarity">
    <text evidence="2 9">Belongs to the mitochondrial carrier (TC 2.A.29) family.</text>
</comment>
<dbReference type="OrthoDB" id="44467at2759"/>
<dbReference type="PANTHER" id="PTHR45667">
    <property type="entry name" value="S-ADENOSYLMETHIONINE MITOCHONDRIAL CARRIER PROTEIN"/>
    <property type="match status" value="1"/>
</dbReference>
<comment type="caution">
    <text evidence="10">The sequence shown here is derived from an EMBL/GenBank/DDBJ whole genome shotgun (WGS) entry which is preliminary data.</text>
</comment>
<name>A0A7J0EUU9_9ERIC</name>
<evidence type="ECO:0000256" key="4">
    <source>
        <dbReference type="ARBA" id="ARBA00022692"/>
    </source>
</evidence>
<feature type="repeat" description="Solcar" evidence="8">
    <location>
        <begin position="8"/>
        <end position="94"/>
    </location>
</feature>
<comment type="subcellular location">
    <subcellularLocation>
        <location evidence="1">Membrane</location>
        <topology evidence="1">Multi-pass membrane protein</topology>
    </subcellularLocation>
</comment>
<dbReference type="AlphaFoldDB" id="A0A7J0EUU9"/>
<dbReference type="PROSITE" id="PS50920">
    <property type="entry name" value="SOLCAR"/>
    <property type="match status" value="1"/>
</dbReference>
<evidence type="ECO:0000256" key="9">
    <source>
        <dbReference type="RuleBase" id="RU000488"/>
    </source>
</evidence>
<evidence type="ECO:0000256" key="2">
    <source>
        <dbReference type="ARBA" id="ARBA00006375"/>
    </source>
</evidence>
<sequence length="378" mass="40909">MDGLLKNQFFATHAIVAAGSVTLGTALAYPLDTIKVLVQVGSGTNKILTTAQVIDRVKTLSGNSGLYSGFGWLALGRILGVATRFGTYELVTAFYKDGREYNDVRIPEAFMAGMAAGPVEALISCPFELIKLRAQVTSASRIPSSIAVTERTAISPFLARLLPGYSPDMRTLNHSIGLLSTLTTKQPNMIGALKEYPWMMTGCGRPPSVCDVRRPLDIISLEGWGALWRGLQSGIVRDSIFGGVFFSSWQILHKVMVNWKAVNMDPIPSTDEEVGPLSPLAISLSAGFSGSIAAAASHSFDTAKSRSQCIVLPKYLSMERKLIKWKQPGRRLERLAGIHPADRNILFRGVGLRMACSGITSFMIVGGYYLGINHLAPK</sequence>
<dbReference type="Gene3D" id="1.50.40.10">
    <property type="entry name" value="Mitochondrial carrier domain"/>
    <property type="match status" value="2"/>
</dbReference>
<accession>A0A7J0EUU9</accession>
<keyword evidence="4 8" id="KW-0812">Transmembrane</keyword>
<keyword evidence="7 8" id="KW-0472">Membrane</keyword>
<proteinExistence type="inferred from homology"/>
<evidence type="ECO:0000256" key="1">
    <source>
        <dbReference type="ARBA" id="ARBA00004141"/>
    </source>
</evidence>
<gene>
    <name evidence="10" type="ORF">Acr_07g0003550</name>
</gene>
<evidence type="ECO:0000313" key="11">
    <source>
        <dbReference type="Proteomes" id="UP000585474"/>
    </source>
</evidence>
<evidence type="ECO:0000256" key="7">
    <source>
        <dbReference type="ARBA" id="ARBA00023136"/>
    </source>
</evidence>
<organism evidence="10 11">
    <name type="scientific">Actinidia rufa</name>
    <dbReference type="NCBI Taxonomy" id="165716"/>
    <lineage>
        <taxon>Eukaryota</taxon>
        <taxon>Viridiplantae</taxon>
        <taxon>Streptophyta</taxon>
        <taxon>Embryophyta</taxon>
        <taxon>Tracheophyta</taxon>
        <taxon>Spermatophyta</taxon>
        <taxon>Magnoliopsida</taxon>
        <taxon>eudicotyledons</taxon>
        <taxon>Gunneridae</taxon>
        <taxon>Pentapetalae</taxon>
        <taxon>asterids</taxon>
        <taxon>Ericales</taxon>
        <taxon>Actinidiaceae</taxon>
        <taxon>Actinidia</taxon>
    </lineage>
</organism>
<dbReference type="EMBL" id="BJWL01000007">
    <property type="protein sequence ID" value="GFY90158.1"/>
    <property type="molecule type" value="Genomic_DNA"/>
</dbReference>
<protein>
    <submittedName>
        <fullName evidence="10">Mitochondrial substrate carrier family protein</fullName>
    </submittedName>
</protein>
<evidence type="ECO:0000256" key="5">
    <source>
        <dbReference type="ARBA" id="ARBA00022737"/>
    </source>
</evidence>
<reference evidence="10 11" key="1">
    <citation type="submission" date="2019-07" db="EMBL/GenBank/DDBJ databases">
        <title>De Novo Assembly of kiwifruit Actinidia rufa.</title>
        <authorList>
            <person name="Sugita-Konishi S."/>
            <person name="Sato K."/>
            <person name="Mori E."/>
            <person name="Abe Y."/>
            <person name="Kisaki G."/>
            <person name="Hamano K."/>
            <person name="Suezawa K."/>
            <person name="Otani M."/>
            <person name="Fukuda T."/>
            <person name="Manabe T."/>
            <person name="Gomi K."/>
            <person name="Tabuchi M."/>
            <person name="Akimitsu K."/>
            <person name="Kataoka I."/>
        </authorList>
    </citation>
    <scope>NUCLEOTIDE SEQUENCE [LARGE SCALE GENOMIC DNA]</scope>
    <source>
        <strain evidence="11">cv. Fuchu</strain>
    </source>
</reference>
<dbReference type="InterPro" id="IPR018108">
    <property type="entry name" value="MCP_transmembrane"/>
</dbReference>
<evidence type="ECO:0000313" key="10">
    <source>
        <dbReference type="EMBL" id="GFY90158.1"/>
    </source>
</evidence>